<evidence type="ECO:0000313" key="6">
    <source>
        <dbReference type="Proteomes" id="UP000677126"/>
    </source>
</evidence>
<protein>
    <submittedName>
        <fullName evidence="5">Acyl-CoA thioesterase II</fullName>
    </submittedName>
</protein>
<dbReference type="CDD" id="cd03445">
    <property type="entry name" value="Thioesterase_II_repeat2"/>
    <property type="match status" value="1"/>
</dbReference>
<feature type="domain" description="Acyl-CoA thioesterase 2 C-terminal" evidence="3">
    <location>
        <begin position="176"/>
        <end position="286"/>
    </location>
</feature>
<organism evidence="5 6">
    <name type="scientific">Novosphingobium decolorationis</name>
    <dbReference type="NCBI Taxonomy" id="2698673"/>
    <lineage>
        <taxon>Bacteria</taxon>
        <taxon>Pseudomonadati</taxon>
        <taxon>Pseudomonadota</taxon>
        <taxon>Alphaproteobacteria</taxon>
        <taxon>Sphingomonadales</taxon>
        <taxon>Sphingomonadaceae</taxon>
        <taxon>Novosphingobium</taxon>
    </lineage>
</organism>
<keyword evidence="2" id="KW-0378">Hydrolase</keyword>
<dbReference type="SUPFAM" id="SSF54637">
    <property type="entry name" value="Thioesterase/thiol ester dehydrase-isomerase"/>
    <property type="match status" value="2"/>
</dbReference>
<dbReference type="InterPro" id="IPR025652">
    <property type="entry name" value="TesB_C"/>
</dbReference>
<evidence type="ECO:0000313" key="5">
    <source>
        <dbReference type="EMBL" id="QVM86299.1"/>
    </source>
</evidence>
<keyword evidence="6" id="KW-1185">Reference proteome</keyword>
<feature type="domain" description="Acyl-CoA thioesterase-like N-terminal HotDog" evidence="4">
    <location>
        <begin position="35"/>
        <end position="112"/>
    </location>
</feature>
<evidence type="ECO:0000256" key="1">
    <source>
        <dbReference type="ARBA" id="ARBA00006538"/>
    </source>
</evidence>
<sequence>MDNPSSLAVAALGDLLTIERLDTDLYRAPASDTEPGRVFGGQVVAQALRAAAHSVEDARQCHSLHAYFLRAGDVRKPIIYRTLRDYDGGSFTHRRVVAIQDGRPILNLASSFHRAEPGFAHAQTMPQLPAPDDCPDLATALAAMGQAISSGSLVKLAAFDVRVAPEVSGSGEDHGGGDALPAQHYWIRLASPMQADPALQRVLLAYISDFALLRTTSLPHPTQFFSPRLQAASLDHAMWFHTDPDVDDWLLYTMDSPWAGHARGYARGALFDRKGTLVASATQEGLIRPVEG</sequence>
<dbReference type="Gene3D" id="2.40.160.210">
    <property type="entry name" value="Acyl-CoA thioesterase, double hotdog domain"/>
    <property type="match status" value="1"/>
</dbReference>
<dbReference type="PANTHER" id="PTHR11066">
    <property type="entry name" value="ACYL-COA THIOESTERASE"/>
    <property type="match status" value="1"/>
</dbReference>
<name>A0ABX8ECX7_9SPHN</name>
<dbReference type="InterPro" id="IPR003703">
    <property type="entry name" value="Acyl_CoA_thio"/>
</dbReference>
<gene>
    <name evidence="5" type="ORF">HT578_17365</name>
</gene>
<dbReference type="CDD" id="cd03444">
    <property type="entry name" value="Thioesterase_II_repeat1"/>
    <property type="match status" value="1"/>
</dbReference>
<reference evidence="5 6" key="1">
    <citation type="journal article" date="2021" name="Int. J. Syst. Evol. Microbiol.">
        <title>Novosphingobium decolorationis sp. nov., an aniline blue-decolourizing bacterium isolated from East Pacific sediment.</title>
        <authorList>
            <person name="Chen X."/>
            <person name="Dong B."/>
            <person name="Chen T."/>
            <person name="Ren N."/>
            <person name="Wang J."/>
            <person name="Xu Y."/>
            <person name="Yang J."/>
            <person name="Zhu S."/>
            <person name="Chen J."/>
        </authorList>
    </citation>
    <scope>NUCLEOTIDE SEQUENCE [LARGE SCALE GENOMIC DNA]</scope>
    <source>
        <strain evidence="5 6">502str22</strain>
    </source>
</reference>
<comment type="similarity">
    <text evidence="1">Belongs to the C/M/P thioester hydrolase family.</text>
</comment>
<dbReference type="EMBL" id="CP054856">
    <property type="protein sequence ID" value="QVM86299.1"/>
    <property type="molecule type" value="Genomic_DNA"/>
</dbReference>
<dbReference type="Pfam" id="PF02551">
    <property type="entry name" value="Acyl_CoA_thio"/>
    <property type="match status" value="1"/>
</dbReference>
<evidence type="ECO:0000259" key="3">
    <source>
        <dbReference type="Pfam" id="PF02551"/>
    </source>
</evidence>
<dbReference type="Pfam" id="PF13622">
    <property type="entry name" value="4HBT_3"/>
    <property type="match status" value="1"/>
</dbReference>
<dbReference type="Proteomes" id="UP000677126">
    <property type="component" value="Chromosome"/>
</dbReference>
<evidence type="ECO:0000256" key="2">
    <source>
        <dbReference type="ARBA" id="ARBA00022801"/>
    </source>
</evidence>
<accession>A0ABX8ECX7</accession>
<evidence type="ECO:0000259" key="4">
    <source>
        <dbReference type="Pfam" id="PF13622"/>
    </source>
</evidence>
<proteinExistence type="inferred from homology"/>
<dbReference type="InterPro" id="IPR029069">
    <property type="entry name" value="HotDog_dom_sf"/>
</dbReference>
<dbReference type="InterPro" id="IPR042171">
    <property type="entry name" value="Acyl-CoA_hotdog"/>
</dbReference>
<dbReference type="InterPro" id="IPR049449">
    <property type="entry name" value="TesB_ACOT8-like_N"/>
</dbReference>
<dbReference type="PANTHER" id="PTHR11066:SF34">
    <property type="entry name" value="ACYL-COENZYME A THIOESTERASE 8"/>
    <property type="match status" value="1"/>
</dbReference>